<dbReference type="AlphaFoldDB" id="A0AAV5QJF3"/>
<comment type="caution">
    <text evidence="14">The sequence shown here is derived from an EMBL/GenBank/DDBJ whole genome shotgun (WGS) entry which is preliminary data.</text>
</comment>
<name>A0AAV5QJF3_9ASCO</name>
<evidence type="ECO:0000256" key="11">
    <source>
        <dbReference type="ARBA" id="ARBA00023310"/>
    </source>
</evidence>
<comment type="similarity">
    <text evidence="2 12">Belongs to the ATPase d subunit family.</text>
</comment>
<dbReference type="InterPro" id="IPR008689">
    <property type="entry name" value="ATP_synth_F0_dsu_mt"/>
</dbReference>
<reference evidence="14 15" key="1">
    <citation type="journal article" date="2023" name="Elife">
        <title>Identification of key yeast species and microbe-microbe interactions impacting larval growth of Drosophila in the wild.</title>
        <authorList>
            <person name="Mure A."/>
            <person name="Sugiura Y."/>
            <person name="Maeda R."/>
            <person name="Honda K."/>
            <person name="Sakurai N."/>
            <person name="Takahashi Y."/>
            <person name="Watada M."/>
            <person name="Katoh T."/>
            <person name="Gotoh A."/>
            <person name="Gotoh Y."/>
            <person name="Taniguchi I."/>
            <person name="Nakamura K."/>
            <person name="Hayashi T."/>
            <person name="Katayama T."/>
            <person name="Uemura T."/>
            <person name="Hattori Y."/>
        </authorList>
    </citation>
    <scope>NUCLEOTIDE SEQUENCE [LARGE SCALE GENOMIC DNA]</scope>
    <source>
        <strain evidence="14 15">SC-9</strain>
    </source>
</reference>
<dbReference type="GO" id="GO:0015078">
    <property type="term" value="F:proton transmembrane transporter activity"/>
    <property type="evidence" value="ECO:0007669"/>
    <property type="project" value="InterPro"/>
</dbReference>
<dbReference type="EMBL" id="BTFZ01000004">
    <property type="protein sequence ID" value="GMM34932.1"/>
    <property type="molecule type" value="Genomic_DNA"/>
</dbReference>
<proteinExistence type="inferred from homology"/>
<evidence type="ECO:0000256" key="2">
    <source>
        <dbReference type="ARBA" id="ARBA00006842"/>
    </source>
</evidence>
<dbReference type="InterPro" id="IPR036228">
    <property type="entry name" value="ATP_synth_F0_dsu_sf_mt"/>
</dbReference>
<dbReference type="PANTHER" id="PTHR12700">
    <property type="entry name" value="ATP SYNTHASE SUBUNIT D, MITOCHONDRIAL"/>
    <property type="match status" value="1"/>
</dbReference>
<comment type="function">
    <text evidence="12">Mitochondrial membrane ATP synthase (F(1)F(0) ATP synthase or Complex V) produces ATP from ADP in the presence of a proton gradient across the membrane which is generated by electron transport complexes of the respiratory chain. F-type ATPases consist of two structural domains, F(1) - containing the extramembraneous catalytic core, and F(0) - containing the membrane proton channel, linked together by a central stalk and a peripheral stalk. During catalysis, ATP synthesis in the catalytic domain of F(1) is coupled via a rotary mechanism of the central stalk subunits to proton translocation.</text>
</comment>
<accession>A0AAV5QJF3</accession>
<dbReference type="PIRSF" id="PIRSF005514">
    <property type="entry name" value="ATPase_F0_D_mt"/>
    <property type="match status" value="1"/>
</dbReference>
<keyword evidence="7 12" id="KW-0999">Mitochondrion inner membrane</keyword>
<evidence type="ECO:0000313" key="15">
    <source>
        <dbReference type="Proteomes" id="UP001360560"/>
    </source>
</evidence>
<dbReference type="GO" id="GO:0005743">
    <property type="term" value="C:mitochondrial inner membrane"/>
    <property type="evidence" value="ECO:0007669"/>
    <property type="project" value="UniProtKB-SubCell"/>
</dbReference>
<feature type="coiled-coil region" evidence="13">
    <location>
        <begin position="100"/>
        <end position="127"/>
    </location>
</feature>
<evidence type="ECO:0000256" key="7">
    <source>
        <dbReference type="ARBA" id="ARBA00022792"/>
    </source>
</evidence>
<evidence type="ECO:0000256" key="9">
    <source>
        <dbReference type="ARBA" id="ARBA00023128"/>
    </source>
</evidence>
<dbReference type="Proteomes" id="UP001360560">
    <property type="component" value="Unassembled WGS sequence"/>
</dbReference>
<keyword evidence="4 12" id="KW-0813">Transport</keyword>
<keyword evidence="13" id="KW-0175">Coiled coil</keyword>
<evidence type="ECO:0000256" key="10">
    <source>
        <dbReference type="ARBA" id="ARBA00023136"/>
    </source>
</evidence>
<organism evidence="14 15">
    <name type="scientific">Saccharomycopsis crataegensis</name>
    <dbReference type="NCBI Taxonomy" id="43959"/>
    <lineage>
        <taxon>Eukaryota</taxon>
        <taxon>Fungi</taxon>
        <taxon>Dikarya</taxon>
        <taxon>Ascomycota</taxon>
        <taxon>Saccharomycotina</taxon>
        <taxon>Saccharomycetes</taxon>
        <taxon>Saccharomycopsidaceae</taxon>
        <taxon>Saccharomycopsis</taxon>
    </lineage>
</organism>
<evidence type="ECO:0000256" key="8">
    <source>
        <dbReference type="ARBA" id="ARBA00023065"/>
    </source>
</evidence>
<keyword evidence="11" id="KW-0066">ATP synthesis</keyword>
<dbReference type="GO" id="GO:0015986">
    <property type="term" value="P:proton motive force-driven ATP synthesis"/>
    <property type="evidence" value="ECO:0007669"/>
    <property type="project" value="UniProtKB-UniRule"/>
</dbReference>
<keyword evidence="15" id="KW-1185">Reference proteome</keyword>
<dbReference type="GO" id="GO:0045259">
    <property type="term" value="C:proton-transporting ATP synthase complex"/>
    <property type="evidence" value="ECO:0007669"/>
    <property type="project" value="UniProtKB-KW"/>
</dbReference>
<keyword evidence="9 12" id="KW-0496">Mitochondrion</keyword>
<evidence type="ECO:0000256" key="1">
    <source>
        <dbReference type="ARBA" id="ARBA00004273"/>
    </source>
</evidence>
<evidence type="ECO:0000256" key="12">
    <source>
        <dbReference type="PIRNR" id="PIRNR005514"/>
    </source>
</evidence>
<evidence type="ECO:0000256" key="6">
    <source>
        <dbReference type="ARBA" id="ARBA00022781"/>
    </source>
</evidence>
<keyword evidence="10 12" id="KW-0472">Membrane</keyword>
<sequence length="173" mass="19574">MSTRAAATKLDWSKLISTLGLKGKTASSLQAFKKRNDEARKVVFELSSQKTEVDFSHYKSVLKNQDIVRKIEADFGAFKPVTYDVSKQLNTIEAFKQKALENATATEEVVTKELKELAETLNNIESARAFEELTVEDVVKARPDIDDKVTQVVKKARWEVPGYYDKFGHLIVM</sequence>
<evidence type="ECO:0000313" key="14">
    <source>
        <dbReference type="EMBL" id="GMM34932.1"/>
    </source>
</evidence>
<protein>
    <recommendedName>
        <fullName evidence="3 12">ATP synthase subunit d, mitochondrial</fullName>
    </recommendedName>
</protein>
<evidence type="ECO:0000256" key="4">
    <source>
        <dbReference type="ARBA" id="ARBA00022448"/>
    </source>
</evidence>
<comment type="subcellular location">
    <subcellularLocation>
        <location evidence="1 12">Mitochondrion inner membrane</location>
    </subcellularLocation>
</comment>
<keyword evidence="6 12" id="KW-0375">Hydrogen ion transport</keyword>
<dbReference type="Pfam" id="PF05873">
    <property type="entry name" value="Mt_ATP-synt_D"/>
    <property type="match status" value="1"/>
</dbReference>
<evidence type="ECO:0000256" key="5">
    <source>
        <dbReference type="ARBA" id="ARBA00022547"/>
    </source>
</evidence>
<dbReference type="SUPFAM" id="SSF161065">
    <property type="entry name" value="ATP synthase D chain-like"/>
    <property type="match status" value="1"/>
</dbReference>
<keyword evidence="8 12" id="KW-0406">Ion transport</keyword>
<gene>
    <name evidence="14" type="ORF">DASC09_022570</name>
</gene>
<evidence type="ECO:0000256" key="3">
    <source>
        <dbReference type="ARBA" id="ARBA00021688"/>
    </source>
</evidence>
<dbReference type="GeneID" id="90072911"/>
<dbReference type="RefSeq" id="XP_064851932.1">
    <property type="nucleotide sequence ID" value="XM_064995860.1"/>
</dbReference>
<dbReference type="Gene3D" id="6.10.280.70">
    <property type="match status" value="1"/>
</dbReference>
<evidence type="ECO:0000256" key="13">
    <source>
        <dbReference type="SAM" id="Coils"/>
    </source>
</evidence>
<keyword evidence="5" id="KW-0138">CF(0)</keyword>